<comment type="caution">
    <text evidence="2">The sequence shown here is derived from an EMBL/GenBank/DDBJ whole genome shotgun (WGS) entry which is preliminary data.</text>
</comment>
<keyword evidence="3" id="KW-1185">Reference proteome</keyword>
<reference evidence="2 3" key="1">
    <citation type="submission" date="2024-08" db="EMBL/GenBank/DDBJ databases">
        <title>Genome mining of Saccharopolyspora cebuensis PGLac3 from Nigerian medicinal plant.</title>
        <authorList>
            <person name="Ezeobiora C.E."/>
            <person name="Igbokwe N.H."/>
            <person name="Amin D.H."/>
            <person name="Mendie U.E."/>
        </authorList>
    </citation>
    <scope>NUCLEOTIDE SEQUENCE [LARGE SCALE GENOMIC DNA]</scope>
    <source>
        <strain evidence="2 3">PGLac3</strain>
    </source>
</reference>
<protein>
    <submittedName>
        <fullName evidence="2">Type I-E CRISPR-associated protein Cas6/Cse3/CasE</fullName>
    </submittedName>
</protein>
<dbReference type="Proteomes" id="UP001564626">
    <property type="component" value="Unassembled WGS sequence"/>
</dbReference>
<accession>A0ABV4CG47</accession>
<dbReference type="SMART" id="SM01101">
    <property type="entry name" value="CRISPR_assoc"/>
    <property type="match status" value="1"/>
</dbReference>
<sequence>MYLSRLFPDTTSHDFRRDHADLHHMHRTIMSGFPDVTGNTPARTHHGVLWRLDRTRHGHTLYVQSHTRPDWSHLDHYLTRPADTRDLSEIVETLQPGRTLAFRLTANPTKRLRLTDQRDPNCTGGRRDNRYPIVKPEAQISWLINQANRHGFIIPTGSDTQPDVATTSAPRQTGKQHDRGNTVSVDQVHYDGHLVITDRTTFTTALFTGIGPSKAYGCGLLTLAPAQR</sequence>
<dbReference type="InterPro" id="IPR010179">
    <property type="entry name" value="CRISPR-assoc_prot_Cse3"/>
</dbReference>
<dbReference type="RefSeq" id="WP_369774801.1">
    <property type="nucleotide sequence ID" value="NZ_JBGEHV010000017.1"/>
</dbReference>
<organism evidence="2 3">
    <name type="scientific">Saccharopolyspora cebuensis</name>
    <dbReference type="NCBI Taxonomy" id="418759"/>
    <lineage>
        <taxon>Bacteria</taxon>
        <taxon>Bacillati</taxon>
        <taxon>Actinomycetota</taxon>
        <taxon>Actinomycetes</taxon>
        <taxon>Pseudonocardiales</taxon>
        <taxon>Pseudonocardiaceae</taxon>
        <taxon>Saccharopolyspora</taxon>
    </lineage>
</organism>
<dbReference type="Gene3D" id="3.30.70.1200">
    <property type="entry name" value="Crispr-associated protein, domain 1"/>
    <property type="match status" value="1"/>
</dbReference>
<evidence type="ECO:0000256" key="1">
    <source>
        <dbReference type="SAM" id="MobiDB-lite"/>
    </source>
</evidence>
<feature type="region of interest" description="Disordered" evidence="1">
    <location>
        <begin position="155"/>
        <end position="181"/>
    </location>
</feature>
<dbReference type="SUPFAM" id="SSF117987">
    <property type="entry name" value="CRISPR-associated protein"/>
    <property type="match status" value="2"/>
</dbReference>
<feature type="compositionally biased region" description="Polar residues" evidence="1">
    <location>
        <begin position="157"/>
        <end position="173"/>
    </location>
</feature>
<dbReference type="CDD" id="cd09727">
    <property type="entry name" value="Cas6_I-E"/>
    <property type="match status" value="1"/>
</dbReference>
<gene>
    <name evidence="2" type="primary">cas6e</name>
    <name evidence="2" type="ORF">AB8O55_11725</name>
</gene>
<evidence type="ECO:0000313" key="2">
    <source>
        <dbReference type="EMBL" id="MEY8040065.1"/>
    </source>
</evidence>
<dbReference type="NCBIfam" id="TIGR01907">
    <property type="entry name" value="casE_Cse3"/>
    <property type="match status" value="1"/>
</dbReference>
<dbReference type="Pfam" id="PF08798">
    <property type="entry name" value="CRISPR_assoc"/>
    <property type="match status" value="1"/>
</dbReference>
<name>A0ABV4CG47_9PSEU</name>
<dbReference type="EMBL" id="JBGEHV010000017">
    <property type="protein sequence ID" value="MEY8040065.1"/>
    <property type="molecule type" value="Genomic_DNA"/>
</dbReference>
<evidence type="ECO:0000313" key="3">
    <source>
        <dbReference type="Proteomes" id="UP001564626"/>
    </source>
</evidence>
<proteinExistence type="predicted"/>
<dbReference type="Gene3D" id="3.30.70.1210">
    <property type="entry name" value="Crispr-associated protein, domain 2"/>
    <property type="match status" value="1"/>
</dbReference>